<dbReference type="OrthoDB" id="940913at2"/>
<feature type="transmembrane region" description="Helical" evidence="1">
    <location>
        <begin position="53"/>
        <end position="73"/>
    </location>
</feature>
<dbReference type="Pfam" id="PF14023">
    <property type="entry name" value="Bestrophin-like"/>
    <property type="match status" value="1"/>
</dbReference>
<protein>
    <recommendedName>
        <fullName evidence="4">DUF4239 domain-containing protein</fullName>
    </recommendedName>
</protein>
<dbReference type="AlphaFoldDB" id="A0A0S3PYH3"/>
<feature type="transmembrane region" description="Helical" evidence="1">
    <location>
        <begin position="12"/>
        <end position="32"/>
    </location>
</feature>
<feature type="transmembrane region" description="Helical" evidence="1">
    <location>
        <begin position="192"/>
        <end position="212"/>
    </location>
</feature>
<evidence type="ECO:0000256" key="1">
    <source>
        <dbReference type="SAM" id="Phobius"/>
    </source>
</evidence>
<organism evidence="2 3">
    <name type="scientific">Variibacter gotjawalensis</name>
    <dbReference type="NCBI Taxonomy" id="1333996"/>
    <lineage>
        <taxon>Bacteria</taxon>
        <taxon>Pseudomonadati</taxon>
        <taxon>Pseudomonadota</taxon>
        <taxon>Alphaproteobacteria</taxon>
        <taxon>Hyphomicrobiales</taxon>
        <taxon>Nitrobacteraceae</taxon>
        <taxon>Variibacter</taxon>
    </lineage>
</organism>
<proteinExistence type="predicted"/>
<gene>
    <name evidence="2" type="ORF">GJW-30_1_03550</name>
</gene>
<evidence type="ECO:0000313" key="3">
    <source>
        <dbReference type="Proteomes" id="UP000236884"/>
    </source>
</evidence>
<accession>A0A0S3PYH3</accession>
<dbReference type="KEGG" id="vgo:GJW-30_1_03550"/>
<name>A0A0S3PYH3_9BRAD</name>
<keyword evidence="1" id="KW-0472">Membrane</keyword>
<feature type="transmembrane region" description="Helical" evidence="1">
    <location>
        <begin position="219"/>
        <end position="238"/>
    </location>
</feature>
<dbReference type="RefSeq" id="WP_096357680.1">
    <property type="nucleotide sequence ID" value="NZ_AP014946.1"/>
</dbReference>
<reference evidence="2 3" key="1">
    <citation type="submission" date="2015-08" db="EMBL/GenBank/DDBJ databases">
        <title>Investigation of the bacterial diversity of lava forest soil.</title>
        <authorList>
            <person name="Lee J.S."/>
        </authorList>
    </citation>
    <scope>NUCLEOTIDE SEQUENCE [LARGE SCALE GENOMIC DNA]</scope>
    <source>
        <strain evidence="2 3">GJW-30</strain>
    </source>
</reference>
<keyword evidence="3" id="KW-1185">Reference proteome</keyword>
<keyword evidence="1" id="KW-1133">Transmembrane helix</keyword>
<evidence type="ECO:0008006" key="4">
    <source>
        <dbReference type="Google" id="ProtNLM"/>
    </source>
</evidence>
<dbReference type="Proteomes" id="UP000236884">
    <property type="component" value="Chromosome"/>
</dbReference>
<keyword evidence="1" id="KW-0812">Transmembrane</keyword>
<evidence type="ECO:0000313" key="2">
    <source>
        <dbReference type="EMBL" id="BAT61000.1"/>
    </source>
</evidence>
<dbReference type="EMBL" id="AP014946">
    <property type="protein sequence ID" value="BAT61000.1"/>
    <property type="molecule type" value="Genomic_DNA"/>
</dbReference>
<sequence>MFVGFHQLPLWLMFFVILAMSMTVCWVILCVVRWSIPRLGYAIDEPLPIRDSVIGACGGMFALIVAFSAAGIWNDAVSARNAVQREADAIENAMILTLGLPAEAQQRTNDYLRTYVKQVLDIDWPAMRKSEPLDAPIFDESEKSLLSAIELLSRQHDTLRAVSTYEPLLQQVLAIRQARLSRLAASNAGVTWAQWFAMWIISTTTLFFVAICNSHSFRTQIIATHFYALAILAAYFVILSHDRPFVGQISVQPTALSSLLK</sequence>
<dbReference type="InterPro" id="IPR025333">
    <property type="entry name" value="DUF4239"/>
</dbReference>